<dbReference type="PROSITE" id="PS50943">
    <property type="entry name" value="HTH_CROC1"/>
    <property type="match status" value="1"/>
</dbReference>
<dbReference type="STRING" id="158787.BSCA_1037"/>
<dbReference type="Proteomes" id="UP000029033">
    <property type="component" value="Unassembled WGS sequence"/>
</dbReference>
<dbReference type="InterPro" id="IPR001387">
    <property type="entry name" value="Cro/C1-type_HTH"/>
</dbReference>
<organism evidence="3 4">
    <name type="scientific">Bifidobacterium scardovii</name>
    <dbReference type="NCBI Taxonomy" id="158787"/>
    <lineage>
        <taxon>Bacteria</taxon>
        <taxon>Bacillati</taxon>
        <taxon>Actinomycetota</taxon>
        <taxon>Actinomycetes</taxon>
        <taxon>Bifidobacteriales</taxon>
        <taxon>Bifidobacteriaceae</taxon>
        <taxon>Bifidobacterium</taxon>
    </lineage>
</organism>
<feature type="region of interest" description="Disordered" evidence="1">
    <location>
        <begin position="102"/>
        <end position="122"/>
    </location>
</feature>
<evidence type="ECO:0000259" key="2">
    <source>
        <dbReference type="PROSITE" id="PS50943"/>
    </source>
</evidence>
<protein>
    <recommendedName>
        <fullName evidence="2">HTH cro/C1-type domain-containing protein</fullName>
    </recommendedName>
</protein>
<dbReference type="eggNOG" id="ENOG5031T4B">
    <property type="taxonomic scope" value="Bacteria"/>
</dbReference>
<comment type="caution">
    <text evidence="3">The sequence shown here is derived from an EMBL/GenBank/DDBJ whole genome shotgun (WGS) entry which is preliminary data.</text>
</comment>
<feature type="compositionally biased region" description="Basic and acidic residues" evidence="1">
    <location>
        <begin position="109"/>
        <end position="122"/>
    </location>
</feature>
<feature type="domain" description="HTH cro/C1-type" evidence="2">
    <location>
        <begin position="11"/>
        <end position="51"/>
    </location>
</feature>
<name>A0A087DI70_9BIFI</name>
<dbReference type="EMBL" id="JGZO01000004">
    <property type="protein sequence ID" value="KFI95220.1"/>
    <property type="molecule type" value="Genomic_DNA"/>
</dbReference>
<gene>
    <name evidence="3" type="ORF">BSCA_1037</name>
</gene>
<evidence type="ECO:0000256" key="1">
    <source>
        <dbReference type="SAM" id="MobiDB-lite"/>
    </source>
</evidence>
<sequence length="122" mass="13110">MATRDLKTPGLASASTIPYGTLRKILELNTVADYEQLRKIAVALNIPLSEIVEDAERLASDPGVVDDFRESASSDTSKSPVDGMDDGERLIAEAVDIAKTDPMQLAAYRDGHKHDPDPDASA</sequence>
<evidence type="ECO:0000313" key="3">
    <source>
        <dbReference type="EMBL" id="KFI95220.1"/>
    </source>
</evidence>
<feature type="region of interest" description="Disordered" evidence="1">
    <location>
        <begin position="62"/>
        <end position="88"/>
    </location>
</feature>
<accession>A0A087DI70</accession>
<reference evidence="3 4" key="1">
    <citation type="submission" date="2014-03" db="EMBL/GenBank/DDBJ databases">
        <title>Genomics of Bifidobacteria.</title>
        <authorList>
            <person name="Ventura M."/>
            <person name="Milani C."/>
            <person name="Lugli G.A."/>
        </authorList>
    </citation>
    <scope>NUCLEOTIDE SEQUENCE [LARGE SCALE GENOMIC DNA]</scope>
    <source>
        <strain evidence="3 4">LMG 21589</strain>
    </source>
</reference>
<proteinExistence type="predicted"/>
<keyword evidence="4" id="KW-1185">Reference proteome</keyword>
<evidence type="ECO:0000313" key="4">
    <source>
        <dbReference type="Proteomes" id="UP000029033"/>
    </source>
</evidence>
<dbReference type="AlphaFoldDB" id="A0A087DI70"/>